<dbReference type="PROSITE" id="PS51186">
    <property type="entry name" value="GNAT"/>
    <property type="match status" value="1"/>
</dbReference>
<evidence type="ECO:0000313" key="4">
    <source>
        <dbReference type="EMBL" id="REI39407.1"/>
    </source>
</evidence>
<feature type="domain" description="N-acetyltransferase" evidence="3">
    <location>
        <begin position="313"/>
        <end position="449"/>
    </location>
</feature>
<dbReference type="RefSeq" id="WP_114643643.1">
    <property type="nucleotide sequence ID" value="NZ_JAACIO010000002.1"/>
</dbReference>
<dbReference type="Gene3D" id="3.40.50.1100">
    <property type="match status" value="2"/>
</dbReference>
<name>A0ABX9KD56_9FUSO</name>
<accession>A0ABX9KD56</accession>
<proteinExistence type="predicted"/>
<keyword evidence="2" id="KW-0663">Pyridoxal phosphate</keyword>
<dbReference type="SUPFAM" id="SSF55729">
    <property type="entry name" value="Acyl-CoA N-acyltransferases (Nat)"/>
    <property type="match status" value="1"/>
</dbReference>
<evidence type="ECO:0000256" key="2">
    <source>
        <dbReference type="ARBA" id="ARBA00022898"/>
    </source>
</evidence>
<dbReference type="InterPro" id="IPR001926">
    <property type="entry name" value="TrpB-like_PALP"/>
</dbReference>
<keyword evidence="5" id="KW-1185">Reference proteome</keyword>
<gene>
    <name evidence="4" type="ORF">DYH56_14795</name>
</gene>
<dbReference type="Gene3D" id="3.40.630.30">
    <property type="match status" value="1"/>
</dbReference>
<dbReference type="Pfam" id="PF00583">
    <property type="entry name" value="Acetyltransf_1"/>
    <property type="match status" value="1"/>
</dbReference>
<dbReference type="InterPro" id="IPR000182">
    <property type="entry name" value="GNAT_dom"/>
</dbReference>
<protein>
    <submittedName>
        <fullName evidence="4">Pyridoxal-phosphate dependent enzyme</fullName>
    </submittedName>
</protein>
<dbReference type="EMBL" id="QUAJ01000045">
    <property type="protein sequence ID" value="REI39407.1"/>
    <property type="molecule type" value="Genomic_DNA"/>
</dbReference>
<dbReference type="Pfam" id="PF00291">
    <property type="entry name" value="PALP"/>
    <property type="match status" value="1"/>
</dbReference>
<evidence type="ECO:0000256" key="1">
    <source>
        <dbReference type="ARBA" id="ARBA00001933"/>
    </source>
</evidence>
<comment type="cofactor">
    <cofactor evidence="1">
        <name>pyridoxal 5'-phosphate</name>
        <dbReference type="ChEBI" id="CHEBI:597326"/>
    </cofactor>
</comment>
<dbReference type="SUPFAM" id="SSF53686">
    <property type="entry name" value="Tryptophan synthase beta subunit-like PLP-dependent enzymes"/>
    <property type="match status" value="1"/>
</dbReference>
<reference evidence="4 5" key="1">
    <citation type="submission" date="2018-08" db="EMBL/GenBank/DDBJ databases">
        <title>Draft genome sequence of Psychrilyobacter sp. strain SD5 isolated from Black Sea water.</title>
        <authorList>
            <person name="Yadav S."/>
            <person name="Villanueva L."/>
            <person name="Damste J.S.S."/>
        </authorList>
    </citation>
    <scope>NUCLEOTIDE SEQUENCE [LARGE SCALE GENOMIC DNA]</scope>
    <source>
        <strain evidence="4 5">SD5</strain>
    </source>
</reference>
<evidence type="ECO:0000313" key="5">
    <source>
        <dbReference type="Proteomes" id="UP000263486"/>
    </source>
</evidence>
<sequence length="449" mass="51165">MLKSGKTPLLRVHKLEKLFDVGEIYIKLEGVNPAGHKHDRIAEVLVRDAIAHKYKGIVVNGSVSYINSVLYYADLESLDIVIPLFKGERWKTGKFKDKGILDLRSLKYGSQLEIVTKTAEDKNYYLAAEGYTNIHISQIILENLTDEIVTKLNYKVDAIYTQLSYGYTLTSIHNSLLKKWMNGEIEKFPSVICGTWGKGNAAFKNFQRTKEIKNNVLEGFRNEELSRNHILLDKGLLEQTFLDVNETDGKIISINEELLKESVEILRQKEHIKINKQEAYSFAAFYKLVKEKKIKKGRHVIILNEGKCVINVENLNDYDEVSKDKLVKLTREYLVQYSDSVLETEDAIKNAIDKGFILLASRDGVYEGVCVIVNLGFEEFIPKYHLAYIGANKASKGRGVGTELIQRAIDLTDGNLSLHVDLDNKGAKRLYKKLGFKHVYNRMIYCGEV</sequence>
<comment type="caution">
    <text evidence="4">The sequence shown here is derived from an EMBL/GenBank/DDBJ whole genome shotgun (WGS) entry which is preliminary data.</text>
</comment>
<dbReference type="Proteomes" id="UP000263486">
    <property type="component" value="Unassembled WGS sequence"/>
</dbReference>
<dbReference type="InterPro" id="IPR016181">
    <property type="entry name" value="Acyl_CoA_acyltransferase"/>
</dbReference>
<organism evidence="4 5">
    <name type="scientific">Psychrilyobacter piezotolerans</name>
    <dbReference type="NCBI Taxonomy" id="2293438"/>
    <lineage>
        <taxon>Bacteria</taxon>
        <taxon>Fusobacteriati</taxon>
        <taxon>Fusobacteriota</taxon>
        <taxon>Fusobacteriia</taxon>
        <taxon>Fusobacteriales</taxon>
        <taxon>Fusobacteriaceae</taxon>
        <taxon>Psychrilyobacter</taxon>
    </lineage>
</organism>
<dbReference type="InterPro" id="IPR036052">
    <property type="entry name" value="TrpB-like_PALP_sf"/>
</dbReference>
<evidence type="ECO:0000259" key="3">
    <source>
        <dbReference type="PROSITE" id="PS51186"/>
    </source>
</evidence>